<evidence type="ECO:0000256" key="1">
    <source>
        <dbReference type="SAM" id="SignalP"/>
    </source>
</evidence>
<dbReference type="KEGG" id="vos:KNV97_12315"/>
<keyword evidence="3" id="KW-1185">Reference proteome</keyword>
<dbReference type="Proteomes" id="UP000694232">
    <property type="component" value="Chromosome 1"/>
</dbReference>
<evidence type="ECO:0000313" key="3">
    <source>
        <dbReference type="Proteomes" id="UP000694232"/>
    </source>
</evidence>
<evidence type="ECO:0000313" key="2">
    <source>
        <dbReference type="EMBL" id="QXO18984.1"/>
    </source>
</evidence>
<accession>A0A975UBV7</accession>
<dbReference type="AlphaFoldDB" id="A0A975UBV7"/>
<dbReference type="InterPro" id="IPR016502">
    <property type="entry name" value="T2SSS_2"/>
</dbReference>
<organism evidence="2 3">
    <name type="scientific">Vibrio ostreae</name>
    <dbReference type="NCBI Taxonomy" id="2841925"/>
    <lineage>
        <taxon>Bacteria</taxon>
        <taxon>Pseudomonadati</taxon>
        <taxon>Pseudomonadota</taxon>
        <taxon>Gammaproteobacteria</taxon>
        <taxon>Vibrionales</taxon>
        <taxon>Vibrionaceae</taxon>
        <taxon>Vibrio</taxon>
    </lineage>
</organism>
<proteinExistence type="predicted"/>
<name>A0A975UBV7_9VIBR</name>
<protein>
    <submittedName>
        <fullName evidence="2">GspS/AspS pilotin family protein</fullName>
    </submittedName>
</protein>
<dbReference type="PROSITE" id="PS51257">
    <property type="entry name" value="PROKAR_LIPOPROTEIN"/>
    <property type="match status" value="1"/>
</dbReference>
<keyword evidence="1" id="KW-0732">Signal</keyword>
<reference evidence="2" key="1">
    <citation type="submission" date="2021-06" db="EMBL/GenBank/DDBJ databases">
        <title>Vibrio nov. sp., novel gut bacterium isolated from Yellow Sea oyster.</title>
        <authorList>
            <person name="Muhammad N."/>
            <person name="Nguyen T.H."/>
            <person name="Lee Y.-J."/>
            <person name="Ko J."/>
            <person name="Kim S.-G."/>
        </authorList>
    </citation>
    <scope>NUCLEOTIDE SEQUENCE</scope>
    <source>
        <strain evidence="2">OG9-811</strain>
    </source>
</reference>
<dbReference type="EMBL" id="CP076643">
    <property type="protein sequence ID" value="QXO18984.1"/>
    <property type="molecule type" value="Genomic_DNA"/>
</dbReference>
<feature type="signal peptide" evidence="1">
    <location>
        <begin position="1"/>
        <end position="23"/>
    </location>
</feature>
<dbReference type="PIRSF" id="PIRSF007010">
    <property type="entry name" value="UCP007010"/>
    <property type="match status" value="1"/>
</dbReference>
<dbReference type="RefSeq" id="WP_218563234.1">
    <property type="nucleotide sequence ID" value="NZ_CP076643.1"/>
</dbReference>
<sequence length="129" mass="14201">MKKSSFGLALICLALLAGCSSTAEREKNLELLAANRASILSAELPLELGPLNIMRASSTGSMIEMMMVYNIDHPKAKPASQVLQNSIHSFCNDKDIRANLDVGLSYRIKMRNTRGQLMIDQMVTEKDCP</sequence>
<dbReference type="Pfam" id="PF16549">
    <property type="entry name" value="T2SSS_2"/>
    <property type="match status" value="1"/>
</dbReference>
<feature type="chain" id="PRO_5037171661" evidence="1">
    <location>
        <begin position="24"/>
        <end position="129"/>
    </location>
</feature>
<gene>
    <name evidence="2" type="ORF">KNV97_12315</name>
</gene>